<sequence length="292" mass="30415">MTPLSCSEASRNSVFRTPESAPPMPSPASSPTAGASHTSLVRPRRPERIVRFPASAGGTVEIDLGRTALVVVDMQNDFLHPDGWFPRAGIDTAPALSIVPGMVALATALRRAGAPVIFVNWGVRADVANLSASLLDKGRRGGTRPGYAEPAPSGQGCILVQGDWGAATIDALPVEAGDLVVHKHRYSGFHDNELDSILRGRDVTTLLFAGINTDRCVFATLTDASFRGYDCVLLADLCATVARPGVSDMILELVDLLYGTVATGAALVAALDGTPSASPGPSASPTSQETSR</sequence>
<dbReference type="InterPro" id="IPR050272">
    <property type="entry name" value="Isochorismatase-like_hydrls"/>
</dbReference>
<gene>
    <name evidence="4" type="ORF">CH338_04555</name>
</gene>
<evidence type="ECO:0000313" key="5">
    <source>
        <dbReference type="Proteomes" id="UP000248863"/>
    </source>
</evidence>
<feature type="compositionally biased region" description="Polar residues" evidence="2">
    <location>
        <begin position="1"/>
        <end position="15"/>
    </location>
</feature>
<dbReference type="EMBL" id="NPEU01000028">
    <property type="protein sequence ID" value="RAI40985.1"/>
    <property type="molecule type" value="Genomic_DNA"/>
</dbReference>
<dbReference type="GO" id="GO:0016787">
    <property type="term" value="F:hydrolase activity"/>
    <property type="evidence" value="ECO:0007669"/>
    <property type="project" value="UniProtKB-KW"/>
</dbReference>
<feature type="domain" description="Isochorismatase-like" evidence="3">
    <location>
        <begin position="67"/>
        <end position="263"/>
    </location>
</feature>
<dbReference type="AlphaFoldDB" id="A0A327KU81"/>
<evidence type="ECO:0000256" key="1">
    <source>
        <dbReference type="ARBA" id="ARBA00022801"/>
    </source>
</evidence>
<evidence type="ECO:0000256" key="2">
    <source>
        <dbReference type="SAM" id="MobiDB-lite"/>
    </source>
</evidence>
<dbReference type="Pfam" id="PF00857">
    <property type="entry name" value="Isochorismatase"/>
    <property type="match status" value="1"/>
</dbReference>
<accession>A0A327KU81</accession>
<feature type="compositionally biased region" description="Low complexity" evidence="2">
    <location>
        <begin position="29"/>
        <end position="39"/>
    </location>
</feature>
<keyword evidence="1" id="KW-0378">Hydrolase</keyword>
<dbReference type="Gene3D" id="3.40.50.850">
    <property type="entry name" value="Isochorismatase-like"/>
    <property type="match status" value="1"/>
</dbReference>
<dbReference type="Proteomes" id="UP000248863">
    <property type="component" value="Unassembled WGS sequence"/>
</dbReference>
<dbReference type="InterPro" id="IPR000868">
    <property type="entry name" value="Isochorismatase-like_dom"/>
</dbReference>
<proteinExistence type="predicted"/>
<reference evidence="4 5" key="1">
    <citation type="submission" date="2017-07" db="EMBL/GenBank/DDBJ databases">
        <title>Draft Genome Sequences of Select Purple Nonsulfur Bacteria.</title>
        <authorList>
            <person name="Lasarre B."/>
            <person name="Mckinlay J.B."/>
        </authorList>
    </citation>
    <scope>NUCLEOTIDE SEQUENCE [LARGE SCALE GENOMIC DNA]</scope>
    <source>
        <strain evidence="4 5">DSM 11907</strain>
    </source>
</reference>
<evidence type="ECO:0000259" key="3">
    <source>
        <dbReference type="Pfam" id="PF00857"/>
    </source>
</evidence>
<evidence type="ECO:0000313" key="4">
    <source>
        <dbReference type="EMBL" id="RAI40985.1"/>
    </source>
</evidence>
<dbReference type="InterPro" id="IPR036380">
    <property type="entry name" value="Isochorismatase-like_sf"/>
</dbReference>
<dbReference type="OrthoDB" id="9807387at2"/>
<comment type="caution">
    <text evidence="4">The sequence shown here is derived from an EMBL/GenBank/DDBJ whole genome shotgun (WGS) entry which is preliminary data.</text>
</comment>
<dbReference type="PANTHER" id="PTHR43540">
    <property type="entry name" value="PEROXYUREIDOACRYLATE/UREIDOACRYLATE AMIDOHYDROLASE-RELATED"/>
    <property type="match status" value="1"/>
</dbReference>
<dbReference type="CDD" id="cd00431">
    <property type="entry name" value="cysteine_hydrolases"/>
    <property type="match status" value="1"/>
</dbReference>
<protein>
    <recommendedName>
        <fullName evidence="3">Isochorismatase-like domain-containing protein</fullName>
    </recommendedName>
</protein>
<keyword evidence="5" id="KW-1185">Reference proteome</keyword>
<dbReference type="SUPFAM" id="SSF52499">
    <property type="entry name" value="Isochorismatase-like hydrolases"/>
    <property type="match status" value="1"/>
</dbReference>
<name>A0A327KU81_9BRAD</name>
<organism evidence="4 5">
    <name type="scientific">Rhodoplanes elegans</name>
    <dbReference type="NCBI Taxonomy" id="29408"/>
    <lineage>
        <taxon>Bacteria</taxon>
        <taxon>Pseudomonadati</taxon>
        <taxon>Pseudomonadota</taxon>
        <taxon>Alphaproteobacteria</taxon>
        <taxon>Hyphomicrobiales</taxon>
        <taxon>Nitrobacteraceae</taxon>
        <taxon>Rhodoplanes</taxon>
    </lineage>
</organism>
<feature type="region of interest" description="Disordered" evidence="2">
    <location>
        <begin position="1"/>
        <end position="46"/>
    </location>
</feature>